<dbReference type="Proteomes" id="UP000032604">
    <property type="component" value="Chromosome"/>
</dbReference>
<sequence length="482" mass="50767">MGDIDAIVVGSGPNGLAAAVTMARAGLRVEVHEGADTIGGGSRTAELTLPGFHHDICSAVHPMALASGFFRAFQLDRRIELVVPEISYGHPLDGGVSGIAYRDIDRTADALGVDGRAWKQLMGPLAATADRVAQFTNGPLLQVPRHPPTAIRLGLRALEQGSPAWNARFRGDVAPAMLTGVAAHAIQTMPSVSTAAAALSLGAYAHARGWPVPIGGSQSIVDAMVDDLRAHGGEVITGSEVRRLRELPPARAVLLDTSARALSRIASDRLPARYLRALRRFRYGNAASKVDFALSGPVPWTDPELRKAGTLHVGGTRAEIQRAERDVAAGRHSDDPYVLVAQPSIDDPGRAPAGKHVLWAYTHVPAGSTVDQTEAITRQIERFAPGFRDLILASSSIDAVGMEEHDPNYIGGDIAAGAASVWQLLARPVLSPDPWRTPAAGVYLASSSASPGPGVHGMAGYQAARSALRHEFGIDRGPDLSL</sequence>
<dbReference type="PATRIC" id="fig|33014.5.peg.1289"/>
<reference evidence="1 2" key="1">
    <citation type="journal article" date="2015" name="Genome Announc.">
        <title>Complete Genome Sequence of Clavibacter michiganensis subsp. insidiosus R1-1 Using PacBio Single-Molecule Real-Time Technology.</title>
        <authorList>
            <person name="Lu Y."/>
            <person name="Samac D.A."/>
            <person name="Glazebrook J."/>
            <person name="Ishimaru C.A."/>
        </authorList>
    </citation>
    <scope>NUCLEOTIDE SEQUENCE [LARGE SCALE GENOMIC DNA]</scope>
    <source>
        <strain evidence="1 2">R1-1</strain>
    </source>
</reference>
<proteinExistence type="predicted"/>
<dbReference type="InterPro" id="IPR036188">
    <property type="entry name" value="FAD/NAD-bd_sf"/>
</dbReference>
<evidence type="ECO:0000313" key="2">
    <source>
        <dbReference type="Proteomes" id="UP000032604"/>
    </source>
</evidence>
<evidence type="ECO:0000313" key="1">
    <source>
        <dbReference type="EMBL" id="AJW78772.1"/>
    </source>
</evidence>
<protein>
    <submittedName>
        <fullName evidence="1">Dehydrogenase</fullName>
    </submittedName>
</protein>
<accession>A0A0D5CHN7</accession>
<dbReference type="HOGENOM" id="CLU_019327_1_1_11"/>
<dbReference type="PRINTS" id="PR00411">
    <property type="entry name" value="PNDRDTASEI"/>
</dbReference>
<dbReference type="Gene3D" id="3.50.50.60">
    <property type="entry name" value="FAD/NAD(P)-binding domain"/>
    <property type="match status" value="2"/>
</dbReference>
<dbReference type="RefSeq" id="WP_045527609.1">
    <property type="nucleotide sequence ID" value="NZ_CP011043.1"/>
</dbReference>
<organism evidence="1 2">
    <name type="scientific">Clavibacter michiganensis subsp. insidiosus</name>
    <dbReference type="NCBI Taxonomy" id="33014"/>
    <lineage>
        <taxon>Bacteria</taxon>
        <taxon>Bacillati</taxon>
        <taxon>Actinomycetota</taxon>
        <taxon>Actinomycetes</taxon>
        <taxon>Micrococcales</taxon>
        <taxon>Microbacteriaceae</taxon>
        <taxon>Clavibacter</taxon>
    </lineage>
</organism>
<dbReference type="Pfam" id="PF13450">
    <property type="entry name" value="NAD_binding_8"/>
    <property type="match status" value="1"/>
</dbReference>
<name>A0A0D5CHN7_9MICO</name>
<gene>
    <name evidence="1" type="ORF">VO01_06180</name>
</gene>
<dbReference type="OrthoDB" id="833207at2"/>
<dbReference type="KEGG" id="cmh:VO01_06180"/>
<dbReference type="SUPFAM" id="SSF51905">
    <property type="entry name" value="FAD/NAD(P)-binding domain"/>
    <property type="match status" value="1"/>
</dbReference>
<dbReference type="PANTHER" id="PTHR10668:SF105">
    <property type="entry name" value="DEHYDROGENASE-RELATED"/>
    <property type="match status" value="1"/>
</dbReference>
<dbReference type="AlphaFoldDB" id="A0A0D5CHN7"/>
<dbReference type="PANTHER" id="PTHR10668">
    <property type="entry name" value="PHYTOENE DEHYDROGENASE"/>
    <property type="match status" value="1"/>
</dbReference>
<dbReference type="EMBL" id="CP011043">
    <property type="protein sequence ID" value="AJW78772.1"/>
    <property type="molecule type" value="Genomic_DNA"/>
</dbReference>